<gene>
    <name evidence="2" type="ORF">VKT23_008706</name>
</gene>
<name>A0ABR1JKG3_9AGAR</name>
<dbReference type="Proteomes" id="UP001498398">
    <property type="component" value="Unassembled WGS sequence"/>
</dbReference>
<evidence type="ECO:0000313" key="2">
    <source>
        <dbReference type="EMBL" id="KAK7461532.1"/>
    </source>
</evidence>
<reference evidence="2 3" key="1">
    <citation type="submission" date="2024-01" db="EMBL/GenBank/DDBJ databases">
        <title>A draft genome for the cacao thread blight pathogen Marasmiellus scandens.</title>
        <authorList>
            <person name="Baruah I.K."/>
            <person name="Leung J."/>
            <person name="Bukari Y."/>
            <person name="Amoako-Attah I."/>
            <person name="Meinhardt L.W."/>
            <person name="Bailey B.A."/>
            <person name="Cohen S.P."/>
        </authorList>
    </citation>
    <scope>NUCLEOTIDE SEQUENCE [LARGE SCALE GENOMIC DNA]</scope>
    <source>
        <strain evidence="2 3">GH-19</strain>
    </source>
</reference>
<comment type="caution">
    <text evidence="2">The sequence shown here is derived from an EMBL/GenBank/DDBJ whole genome shotgun (WGS) entry which is preliminary data.</text>
</comment>
<feature type="compositionally biased region" description="Acidic residues" evidence="1">
    <location>
        <begin position="86"/>
        <end position="106"/>
    </location>
</feature>
<sequence>MQLGMKGTADLKLLMEALSLEKEQRKKKPTREKCSKFKKKAYQHMSLGSGGEPPELIDIEKEYQLLLWNSKTDNWPIGKWKRLPTPEEDEEDKEDFYDEDAFIDNW</sequence>
<accession>A0ABR1JKG3</accession>
<organism evidence="2 3">
    <name type="scientific">Marasmiellus scandens</name>
    <dbReference type="NCBI Taxonomy" id="2682957"/>
    <lineage>
        <taxon>Eukaryota</taxon>
        <taxon>Fungi</taxon>
        <taxon>Dikarya</taxon>
        <taxon>Basidiomycota</taxon>
        <taxon>Agaricomycotina</taxon>
        <taxon>Agaricomycetes</taxon>
        <taxon>Agaricomycetidae</taxon>
        <taxon>Agaricales</taxon>
        <taxon>Marasmiineae</taxon>
        <taxon>Omphalotaceae</taxon>
        <taxon>Marasmiellus</taxon>
    </lineage>
</organism>
<evidence type="ECO:0000313" key="3">
    <source>
        <dbReference type="Proteomes" id="UP001498398"/>
    </source>
</evidence>
<dbReference type="EMBL" id="JBANRG010000013">
    <property type="protein sequence ID" value="KAK7461532.1"/>
    <property type="molecule type" value="Genomic_DNA"/>
</dbReference>
<protein>
    <submittedName>
        <fullName evidence="2">Uncharacterized protein</fullName>
    </submittedName>
</protein>
<evidence type="ECO:0000256" key="1">
    <source>
        <dbReference type="SAM" id="MobiDB-lite"/>
    </source>
</evidence>
<feature type="region of interest" description="Disordered" evidence="1">
    <location>
        <begin position="79"/>
        <end position="106"/>
    </location>
</feature>
<proteinExistence type="predicted"/>
<keyword evidence="3" id="KW-1185">Reference proteome</keyword>